<evidence type="ECO:0000259" key="1">
    <source>
        <dbReference type="Pfam" id="PF14251"/>
    </source>
</evidence>
<organism evidence="2">
    <name type="scientific">Thuretia quercifolia</name>
    <dbReference type="NCBI Taxonomy" id="189650"/>
    <lineage>
        <taxon>Eukaryota</taxon>
        <taxon>Rhodophyta</taxon>
        <taxon>Florideophyceae</taxon>
        <taxon>Rhodymeniophycidae</taxon>
        <taxon>Ceramiales</taxon>
        <taxon>Dasyaceae</taxon>
        <taxon>Thuretia</taxon>
    </lineage>
</organism>
<geneLocation type="chloroplast" evidence="2"/>
<sequence length="90" mass="10810">MRNIYCVIKVINHKKNIELYCFFNYIKESRYSFTDFYPVCFTGYSIDLILYLFSLHPFINLLSVQHALYIGKELLKAEMACFSQQLYIQE</sequence>
<dbReference type="AlphaFoldDB" id="A0A1Z1MKW9"/>
<dbReference type="EMBL" id="MF101442">
    <property type="protein sequence ID" value="ARW66384.1"/>
    <property type="molecule type" value="Genomic_DNA"/>
</dbReference>
<dbReference type="RefSeq" id="YP_009397198.1">
    <property type="nucleotide sequence ID" value="NC_035286.1"/>
</dbReference>
<reference evidence="2" key="1">
    <citation type="journal article" date="2017" name="J. Phycol.">
        <title>Analysis of chloroplast genomes and a supermatrix inform reclassification of the Rhodomelaceae (Rhodophyta).</title>
        <authorList>
            <person name="Diaz-Tapia P."/>
            <person name="Maggs C.A."/>
            <person name="West J.A."/>
            <person name="Verbruggen H."/>
        </authorList>
    </citation>
    <scope>NUCLEOTIDE SEQUENCE</scope>
    <source>
        <strain evidence="2">PD1024</strain>
    </source>
</reference>
<feature type="domain" description="DUF4346" evidence="1">
    <location>
        <begin position="37"/>
        <end position="90"/>
    </location>
</feature>
<dbReference type="Pfam" id="PF14251">
    <property type="entry name" value="PterinBD-DUF4346"/>
    <property type="match status" value="1"/>
</dbReference>
<keyword evidence="2" id="KW-0150">Chloroplast</keyword>
<accession>A0A1Z1MKW9</accession>
<proteinExistence type="predicted"/>
<name>A0A1Z1MKW9_9FLOR</name>
<dbReference type="InterPro" id="IPR025595">
    <property type="entry name" value="PterinBD-DUF4346"/>
</dbReference>
<gene>
    <name evidence="2" type="primary">ConsOrf2</name>
</gene>
<protein>
    <recommendedName>
        <fullName evidence="1">DUF4346 domain-containing protein</fullName>
    </recommendedName>
</protein>
<dbReference type="GeneID" id="33359518"/>
<evidence type="ECO:0000313" key="2">
    <source>
        <dbReference type="EMBL" id="ARW66384.1"/>
    </source>
</evidence>
<keyword evidence="2" id="KW-0934">Plastid</keyword>